<evidence type="ECO:0000256" key="1">
    <source>
        <dbReference type="SAM" id="MobiDB-lite"/>
    </source>
</evidence>
<evidence type="ECO:0000313" key="3">
    <source>
        <dbReference type="Proteomes" id="UP000289166"/>
    </source>
</evidence>
<organism evidence="2 3">
    <name type="scientific">Acetivibrio mesophilus</name>
    <dbReference type="NCBI Taxonomy" id="2487273"/>
    <lineage>
        <taxon>Bacteria</taxon>
        <taxon>Bacillati</taxon>
        <taxon>Bacillota</taxon>
        <taxon>Clostridia</taxon>
        <taxon>Eubacteriales</taxon>
        <taxon>Oscillospiraceae</taxon>
        <taxon>Acetivibrio</taxon>
    </lineage>
</organism>
<dbReference type="Pfam" id="PF11369">
    <property type="entry name" value="DUF3160"/>
    <property type="match status" value="1"/>
</dbReference>
<name>A0A4Q0I9E1_9FIRM</name>
<feature type="compositionally biased region" description="Basic and acidic residues" evidence="1">
    <location>
        <begin position="49"/>
        <end position="65"/>
    </location>
</feature>
<feature type="region of interest" description="Disordered" evidence="1">
    <location>
        <begin position="49"/>
        <end position="71"/>
    </location>
</feature>
<dbReference type="SMART" id="SM01325">
    <property type="entry name" value="DUF3160"/>
    <property type="match status" value="1"/>
</dbReference>
<evidence type="ECO:0000313" key="2">
    <source>
        <dbReference type="EMBL" id="RXE60677.1"/>
    </source>
</evidence>
<dbReference type="Proteomes" id="UP000289166">
    <property type="component" value="Unassembled WGS sequence"/>
</dbReference>
<gene>
    <name evidence="2" type="ORF">EFD62_01795</name>
</gene>
<protein>
    <submittedName>
        <fullName evidence="2">DUF3160 domain-containing protein</fullName>
    </submittedName>
</protein>
<dbReference type="InterPro" id="IPR022601">
    <property type="entry name" value="DUF3160"/>
</dbReference>
<keyword evidence="3" id="KW-1185">Reference proteome</keyword>
<dbReference type="AlphaFoldDB" id="A0A4Q0I9E1"/>
<reference evidence="3" key="1">
    <citation type="submission" date="2018-11" db="EMBL/GenBank/DDBJ databases">
        <title>Genome sequencing of a novel mesophilic and cellulolytic organism within the genus Hungateiclostridium.</title>
        <authorList>
            <person name="Rettenmaier R."/>
            <person name="Liebl W."/>
            <person name="Zverlov V."/>
        </authorList>
    </citation>
    <scope>NUCLEOTIDE SEQUENCE [LARGE SCALE GENOMIC DNA]</scope>
    <source>
        <strain evidence="3">N2K1</strain>
    </source>
</reference>
<dbReference type="OrthoDB" id="353549at2"/>
<dbReference type="EMBL" id="RLII01000001">
    <property type="protein sequence ID" value="RXE60677.1"/>
    <property type="molecule type" value="Genomic_DNA"/>
</dbReference>
<accession>A0A4Q0I9E1</accession>
<comment type="caution">
    <text evidence="2">The sequence shown here is derived from an EMBL/GenBank/DDBJ whole genome shotgun (WGS) entry which is preliminary data.</text>
</comment>
<proteinExistence type="predicted"/>
<sequence>MGNLCFKRWGAQSEKRLEEEIIMLGKRVLCLALALFLFAGTVGCSNKNETDLPKETPYTTEEKSPDNTQNSLETVFKPSFIDERDRNYSTLEWSPINYEKKVKPYKINKDLSNIKNIDQFGEFTPEQKELITKNGFVVVNSNEEQLFYIYERNEYLKIPSFVTTDSVLQVYHLFFDYSLRILEYEKLMDPLNQLTSNMILKSNDLYKATKDEKLKELLIKNIAYFTVAQKALGLENSIQIPDEAKRLAESEYQLIEKAEGTSKSPIFGFELDYSQYIPRGHYTRNEEFEKYFKAMMWYGQAPFPIYKRGSGNEELDLDSVMRVLLITYCAFSDVDGVNNIELWEKIYDPTVFYVGSTDDLNLYHLKDLIIKVYGDEPDIEKFLNKEYIDKLNAEAKNLPSPRIQAKYTSTDTPTDIQFRFMGQRYIPDSEILQSLVEPYKRPFPKGLDVMGVLGSERAYDLLINRYKENETWSDYSKEFNKLKGNFSKISNDTWQSNMYYGWLWTLKPLIRQFGEGYPSFMTNTAWEDKSLSTALGSWSQLRHDTVLYAKPSGAECGGGEEPPVVKGYVEPNIEVYERLLWLTRFSRMNLTEKEILPDELKNKMQHFEDLLEFLITCSVKELRNEELSKEEYYQLLIYGGTLEYISTSLVEGYKSWYEITSETDRNMALVVDVHTAYGNCLEVGVGPASQIFVAVPIGDEIYLTRGAVFSYYEFVNDKRLTTEEWQNMIKESRQPAQPDWTDSFINGEKLEIPVPLEPYSSGC</sequence>